<dbReference type="SMART" id="SM00354">
    <property type="entry name" value="HTH_LACI"/>
    <property type="match status" value="1"/>
</dbReference>
<dbReference type="Pfam" id="PF00356">
    <property type="entry name" value="LacI"/>
    <property type="match status" value="1"/>
</dbReference>
<dbReference type="InterPro" id="IPR001761">
    <property type="entry name" value="Peripla_BP/Lac1_sug-bd_dom"/>
</dbReference>
<dbReference type="Proteomes" id="UP000233742">
    <property type="component" value="Chromosome"/>
</dbReference>
<dbReference type="InterPro" id="IPR028082">
    <property type="entry name" value="Peripla_BP_I"/>
</dbReference>
<sequence length="337" mass="36214">MDRRPTILDVAARAGVSKSTVSLVLKNSPQIKAETAARVRRAMQEVGYVYNRAAANLRSSSTGLIGLVINDLRNPFFTEFAASFQMALFARGYATVISNSGEDAAMQAAIIHSMIEHGVSALAISPAYGDVTSTFDQLARANVPTVQVLRQVSSRTDKFPFSSFDFVDGGGQAARHLIASGARRIAFVGGLEGRQITAERMSGYLSEMQRIGTEPIVLYGQPSRNAGAELAQQIMREHPQVDAAICFNDLVALGMMNALEREGQRVGEDFRLVGFDDLEESAQSLPPLSSVSCDITSFGEKTASSLLDWLTKGVVPPATHRQSVRLVTRASSGGRGV</sequence>
<dbReference type="CDD" id="cd01392">
    <property type="entry name" value="HTH_LacI"/>
    <property type="match status" value="1"/>
</dbReference>
<dbReference type="PROSITE" id="PS50932">
    <property type="entry name" value="HTH_LACI_2"/>
    <property type="match status" value="1"/>
</dbReference>
<dbReference type="GO" id="GO:0003700">
    <property type="term" value="F:DNA-binding transcription factor activity"/>
    <property type="evidence" value="ECO:0007669"/>
    <property type="project" value="TreeGrafter"/>
</dbReference>
<dbReference type="GO" id="GO:0000976">
    <property type="term" value="F:transcription cis-regulatory region binding"/>
    <property type="evidence" value="ECO:0007669"/>
    <property type="project" value="TreeGrafter"/>
</dbReference>
<keyword evidence="3" id="KW-0238">DNA-binding</keyword>
<dbReference type="EMBL" id="CP025408">
    <property type="protein sequence ID" value="AUH33312.1"/>
    <property type="molecule type" value="Genomic_DNA"/>
</dbReference>
<dbReference type="InterPro" id="IPR010982">
    <property type="entry name" value="Lambda_DNA-bd_dom_sf"/>
</dbReference>
<dbReference type="Gene3D" id="3.40.50.2300">
    <property type="match status" value="2"/>
</dbReference>
<organism evidence="6 7">
    <name type="scientific">Paracoccus tegillarcae</name>
    <dbReference type="NCBI Taxonomy" id="1529068"/>
    <lineage>
        <taxon>Bacteria</taxon>
        <taxon>Pseudomonadati</taxon>
        <taxon>Pseudomonadota</taxon>
        <taxon>Alphaproteobacteria</taxon>
        <taxon>Rhodobacterales</taxon>
        <taxon>Paracoccaceae</taxon>
        <taxon>Paracoccus</taxon>
    </lineage>
</organism>
<evidence type="ECO:0000259" key="5">
    <source>
        <dbReference type="PROSITE" id="PS50932"/>
    </source>
</evidence>
<evidence type="ECO:0000256" key="3">
    <source>
        <dbReference type="ARBA" id="ARBA00023125"/>
    </source>
</evidence>
<keyword evidence="2" id="KW-0805">Transcription regulation</keyword>
<dbReference type="PANTHER" id="PTHR30146:SF148">
    <property type="entry name" value="HTH-TYPE TRANSCRIPTIONAL REPRESSOR PURR-RELATED"/>
    <property type="match status" value="1"/>
</dbReference>
<evidence type="ECO:0000313" key="7">
    <source>
        <dbReference type="Proteomes" id="UP000233742"/>
    </source>
</evidence>
<dbReference type="Pfam" id="PF00532">
    <property type="entry name" value="Peripla_BP_1"/>
    <property type="match status" value="1"/>
</dbReference>
<dbReference type="PROSITE" id="PS00356">
    <property type="entry name" value="HTH_LACI_1"/>
    <property type="match status" value="1"/>
</dbReference>
<protein>
    <submittedName>
        <fullName evidence="6">LacI family transcriptional regulator</fullName>
    </submittedName>
</protein>
<keyword evidence="1" id="KW-0678">Repressor</keyword>
<dbReference type="AlphaFoldDB" id="A0A2K9EYY1"/>
<reference evidence="6 7" key="1">
    <citation type="submission" date="2017-12" db="EMBL/GenBank/DDBJ databases">
        <authorList>
            <person name="Hurst M.R.H."/>
        </authorList>
    </citation>
    <scope>NUCLEOTIDE SEQUENCE [LARGE SCALE GENOMIC DNA]</scope>
    <source>
        <strain evidence="6 7">BM15</strain>
    </source>
</reference>
<dbReference type="PANTHER" id="PTHR30146">
    <property type="entry name" value="LACI-RELATED TRANSCRIPTIONAL REPRESSOR"/>
    <property type="match status" value="1"/>
</dbReference>
<dbReference type="KEGG" id="paro:CUV01_07835"/>
<keyword evidence="7" id="KW-1185">Reference proteome</keyword>
<evidence type="ECO:0000256" key="4">
    <source>
        <dbReference type="ARBA" id="ARBA00023163"/>
    </source>
</evidence>
<dbReference type="OrthoDB" id="7811243at2"/>
<evidence type="ECO:0000256" key="1">
    <source>
        <dbReference type="ARBA" id="ARBA00022491"/>
    </source>
</evidence>
<dbReference type="InterPro" id="IPR000843">
    <property type="entry name" value="HTH_LacI"/>
</dbReference>
<keyword evidence="4" id="KW-0804">Transcription</keyword>
<gene>
    <name evidence="6" type="ORF">CUV01_07835</name>
</gene>
<evidence type="ECO:0000256" key="2">
    <source>
        <dbReference type="ARBA" id="ARBA00023015"/>
    </source>
</evidence>
<name>A0A2K9EYY1_9RHOB</name>
<dbReference type="CDD" id="cd06289">
    <property type="entry name" value="PBP1_MalI-like"/>
    <property type="match status" value="1"/>
</dbReference>
<dbReference type="Gene3D" id="1.10.260.40">
    <property type="entry name" value="lambda repressor-like DNA-binding domains"/>
    <property type="match status" value="1"/>
</dbReference>
<dbReference type="SUPFAM" id="SSF53822">
    <property type="entry name" value="Periplasmic binding protein-like I"/>
    <property type="match status" value="1"/>
</dbReference>
<evidence type="ECO:0000313" key="6">
    <source>
        <dbReference type="EMBL" id="AUH33312.1"/>
    </source>
</evidence>
<dbReference type="RefSeq" id="WP_101459982.1">
    <property type="nucleotide sequence ID" value="NZ_CP025408.1"/>
</dbReference>
<feature type="domain" description="HTH lacI-type" evidence="5">
    <location>
        <begin position="5"/>
        <end position="59"/>
    </location>
</feature>
<dbReference type="SUPFAM" id="SSF47413">
    <property type="entry name" value="lambda repressor-like DNA-binding domains"/>
    <property type="match status" value="1"/>
</dbReference>
<proteinExistence type="predicted"/>
<accession>A0A2K9EYY1</accession>